<name>A0A914KSZ5_MELIC</name>
<organism evidence="1 2">
    <name type="scientific">Meloidogyne incognita</name>
    <name type="common">Southern root-knot nematode worm</name>
    <name type="synonym">Oxyuris incognita</name>
    <dbReference type="NCBI Taxonomy" id="6306"/>
    <lineage>
        <taxon>Eukaryota</taxon>
        <taxon>Metazoa</taxon>
        <taxon>Ecdysozoa</taxon>
        <taxon>Nematoda</taxon>
        <taxon>Chromadorea</taxon>
        <taxon>Rhabditida</taxon>
        <taxon>Tylenchina</taxon>
        <taxon>Tylenchomorpha</taxon>
        <taxon>Tylenchoidea</taxon>
        <taxon>Meloidogynidae</taxon>
        <taxon>Meloidogyninae</taxon>
        <taxon>Meloidogyne</taxon>
        <taxon>Meloidogyne incognita group</taxon>
    </lineage>
</organism>
<keyword evidence="1" id="KW-1185">Reference proteome</keyword>
<sequence>MENLRTWKSGVGKPPTQFNKHVFHILMLQISPRPYSAGGKFQTIPFPIEDKLIW</sequence>
<dbReference type="AlphaFoldDB" id="A0A914KSZ5"/>
<evidence type="ECO:0000313" key="2">
    <source>
        <dbReference type="WBParaSite" id="Minc3s00080g03838"/>
    </source>
</evidence>
<dbReference type="WBParaSite" id="Minc3s00080g03838">
    <property type="protein sequence ID" value="Minc3s00080g03838"/>
    <property type="gene ID" value="Minc3s00080g03838"/>
</dbReference>
<reference evidence="2" key="1">
    <citation type="submission" date="2022-11" db="UniProtKB">
        <authorList>
            <consortium name="WormBaseParasite"/>
        </authorList>
    </citation>
    <scope>IDENTIFICATION</scope>
</reference>
<accession>A0A914KSZ5</accession>
<dbReference type="Proteomes" id="UP000887563">
    <property type="component" value="Unplaced"/>
</dbReference>
<proteinExistence type="predicted"/>
<protein>
    <submittedName>
        <fullName evidence="2">Uncharacterized protein</fullName>
    </submittedName>
</protein>
<evidence type="ECO:0000313" key="1">
    <source>
        <dbReference type="Proteomes" id="UP000887563"/>
    </source>
</evidence>